<dbReference type="Pfam" id="PF04892">
    <property type="entry name" value="VanZ"/>
    <property type="match status" value="1"/>
</dbReference>
<name>A0A1E3G0H2_9BACT</name>
<dbReference type="EMBL" id="LWAF01000020">
    <property type="protein sequence ID" value="ODN29776.1"/>
    <property type="molecule type" value="Genomic_DNA"/>
</dbReference>
<reference evidence="4" key="1">
    <citation type="submission" date="2016-04" db="EMBL/GenBank/DDBJ databases">
        <title>The genome sequence project of a novel Fervidobacterium isolate from a hot spring in Thailand.</title>
        <authorList>
            <person name="Gonzalez J.M."/>
            <person name="Cuecas A."/>
            <person name="Kanoksilapatham W."/>
        </authorList>
    </citation>
    <scope>NUCLEOTIDE SEQUENCE [LARGE SCALE GENOMIC DNA]</scope>
    <source>
        <strain evidence="4">FC2004</strain>
    </source>
</reference>
<dbReference type="NCBIfam" id="NF037970">
    <property type="entry name" value="vanZ_1"/>
    <property type="match status" value="1"/>
</dbReference>
<feature type="transmembrane region" description="Helical" evidence="1">
    <location>
        <begin position="111"/>
        <end position="128"/>
    </location>
</feature>
<evidence type="ECO:0000313" key="3">
    <source>
        <dbReference type="EMBL" id="ODN29776.1"/>
    </source>
</evidence>
<feature type="transmembrane region" description="Helical" evidence="1">
    <location>
        <begin position="7"/>
        <end position="26"/>
    </location>
</feature>
<evidence type="ECO:0000313" key="4">
    <source>
        <dbReference type="Proteomes" id="UP000094570"/>
    </source>
</evidence>
<gene>
    <name evidence="3" type="ORF">A4H02_08970</name>
</gene>
<keyword evidence="1" id="KW-0812">Transmembrane</keyword>
<feature type="transmembrane region" description="Helical" evidence="1">
    <location>
        <begin position="89"/>
        <end position="106"/>
    </location>
</feature>
<dbReference type="Proteomes" id="UP000094570">
    <property type="component" value="Unassembled WGS sequence"/>
</dbReference>
<dbReference type="AlphaFoldDB" id="A0A1E3G0H2"/>
<dbReference type="STRING" id="1008305.A4H02_08970"/>
<dbReference type="InterPro" id="IPR006976">
    <property type="entry name" value="VanZ-like"/>
</dbReference>
<evidence type="ECO:0000259" key="2">
    <source>
        <dbReference type="Pfam" id="PF04892"/>
    </source>
</evidence>
<accession>A0A1E3G0H2</accession>
<keyword evidence="4" id="KW-1185">Reference proteome</keyword>
<feature type="domain" description="VanZ-like" evidence="2">
    <location>
        <begin position="13"/>
        <end position="161"/>
    </location>
</feature>
<evidence type="ECO:0000256" key="1">
    <source>
        <dbReference type="SAM" id="Phobius"/>
    </source>
</evidence>
<proteinExistence type="predicted"/>
<sequence>MRNNRRLLTYILLVLLVVWIGVIFFFSSETPERSAQRSGYVYRLLRKLNAVLDFSRTEAFRKVVTVFKRLFIGTAGAGPDEFIRSSAHFGFYAIFGFVTALFFWLLKRDVLVSFLLGVSLPSVVAILDEYNQAFHRRQSTVVDAFVDLMGTISGTILAHLLLLVVSLIVRLRKRKERDERLRSIQR</sequence>
<feature type="transmembrane region" description="Helical" evidence="1">
    <location>
        <begin position="148"/>
        <end position="171"/>
    </location>
</feature>
<keyword evidence="1" id="KW-1133">Transmembrane helix</keyword>
<comment type="caution">
    <text evidence="3">The sequence shown here is derived from an EMBL/GenBank/DDBJ whole genome shotgun (WGS) entry which is preliminary data.</text>
</comment>
<keyword evidence="1" id="KW-0472">Membrane</keyword>
<protein>
    <recommendedName>
        <fullName evidence="2">VanZ-like domain-containing protein</fullName>
    </recommendedName>
</protein>
<organism evidence="3 4">
    <name type="scientific">Fervidobacterium thailandense</name>
    <dbReference type="NCBI Taxonomy" id="1008305"/>
    <lineage>
        <taxon>Bacteria</taxon>
        <taxon>Thermotogati</taxon>
        <taxon>Thermotogota</taxon>
        <taxon>Thermotogae</taxon>
        <taxon>Thermotogales</taxon>
        <taxon>Fervidobacteriaceae</taxon>
        <taxon>Fervidobacterium</taxon>
    </lineage>
</organism>